<dbReference type="EMBL" id="QSQN01000045">
    <property type="protein sequence ID" value="RGK37159.1"/>
    <property type="molecule type" value="Genomic_DNA"/>
</dbReference>
<name>A0A3E4LHZ4_9FIRM</name>
<evidence type="ECO:0000313" key="3">
    <source>
        <dbReference type="Proteomes" id="UP000260793"/>
    </source>
</evidence>
<evidence type="ECO:0000313" key="2">
    <source>
        <dbReference type="EMBL" id="RHJ56433.1"/>
    </source>
</evidence>
<dbReference type="GeneID" id="77333791"/>
<evidence type="ECO:0000313" key="4">
    <source>
        <dbReference type="Proteomes" id="UP000285832"/>
    </source>
</evidence>
<proteinExistence type="predicted"/>
<dbReference type="AlphaFoldDB" id="A0A3E4LHZ4"/>
<dbReference type="Proteomes" id="UP000260793">
    <property type="component" value="Unassembled WGS sequence"/>
</dbReference>
<accession>A0A3E4LHZ4</accession>
<evidence type="ECO:0008006" key="5">
    <source>
        <dbReference type="Google" id="ProtNLM"/>
    </source>
</evidence>
<organism evidence="1 3">
    <name type="scientific">[Ruminococcus] lactaris</name>
    <dbReference type="NCBI Taxonomy" id="46228"/>
    <lineage>
        <taxon>Bacteria</taxon>
        <taxon>Bacillati</taxon>
        <taxon>Bacillota</taxon>
        <taxon>Clostridia</taxon>
        <taxon>Lachnospirales</taxon>
        <taxon>Lachnospiraceae</taxon>
        <taxon>Mediterraneibacter</taxon>
    </lineage>
</organism>
<reference evidence="3 4" key="1">
    <citation type="submission" date="2018-08" db="EMBL/GenBank/DDBJ databases">
        <title>A genome reference for cultivated species of the human gut microbiota.</title>
        <authorList>
            <person name="Zou Y."/>
            <person name="Xue W."/>
            <person name="Luo G."/>
        </authorList>
    </citation>
    <scope>NUCLEOTIDE SEQUENCE [LARGE SCALE GENOMIC DNA]</scope>
    <source>
        <strain evidence="2 4">AM09-9</strain>
        <strain evidence="1 3">TF11-7</strain>
    </source>
</reference>
<comment type="caution">
    <text evidence="1">The sequence shown here is derived from an EMBL/GenBank/DDBJ whole genome shotgun (WGS) entry which is preliminary data.</text>
</comment>
<dbReference type="RefSeq" id="WP_005609763.1">
    <property type="nucleotide sequence ID" value="NZ_CABKOA010000033.1"/>
</dbReference>
<gene>
    <name evidence="2" type="ORF">DW116_13905</name>
    <name evidence="1" type="ORF">DXD17_13055</name>
</gene>
<dbReference type="Proteomes" id="UP000285832">
    <property type="component" value="Unassembled WGS sequence"/>
</dbReference>
<evidence type="ECO:0000313" key="1">
    <source>
        <dbReference type="EMBL" id="RGK37159.1"/>
    </source>
</evidence>
<dbReference type="EMBL" id="QRMI01000075">
    <property type="protein sequence ID" value="RHJ56433.1"/>
    <property type="molecule type" value="Genomic_DNA"/>
</dbReference>
<protein>
    <recommendedName>
        <fullName evidence="5">Coproporphyrinogen III oxidase</fullName>
    </recommendedName>
</protein>
<sequence>MALEHCFSIIKNKEKIEKVNIPDDFINYIKDSLFWIVSSWNGKTLKSGLPYYGEALISDEELVKFKTILEKWRGLFSLGTEEINLTGDFLIDEMKYEKVIYKKCELLNILDGLLQLCDKAECLKADILYEGI</sequence>